<feature type="compositionally biased region" description="Basic and acidic residues" evidence="1">
    <location>
        <begin position="106"/>
        <end position="132"/>
    </location>
</feature>
<feature type="compositionally biased region" description="Basic and acidic residues" evidence="1">
    <location>
        <begin position="580"/>
        <end position="596"/>
    </location>
</feature>
<feature type="compositionally biased region" description="Low complexity" evidence="1">
    <location>
        <begin position="225"/>
        <end position="247"/>
    </location>
</feature>
<evidence type="ECO:0000256" key="1">
    <source>
        <dbReference type="SAM" id="MobiDB-lite"/>
    </source>
</evidence>
<feature type="compositionally biased region" description="Polar residues" evidence="1">
    <location>
        <begin position="497"/>
        <end position="515"/>
    </location>
</feature>
<dbReference type="EMBL" id="JAOQAZ010000011">
    <property type="protein sequence ID" value="KAJ4263136.1"/>
    <property type="molecule type" value="Genomic_DNA"/>
</dbReference>
<dbReference type="Proteomes" id="UP001152049">
    <property type="component" value="Unassembled WGS sequence"/>
</dbReference>
<gene>
    <name evidence="2" type="ORF">NW762_006758</name>
</gene>
<feature type="compositionally biased region" description="Polar residues" evidence="1">
    <location>
        <begin position="270"/>
        <end position="282"/>
    </location>
</feature>
<feature type="region of interest" description="Disordered" evidence="1">
    <location>
        <begin position="1"/>
        <end position="394"/>
    </location>
</feature>
<name>A0A9W8VF42_9HYPO</name>
<evidence type="ECO:0000313" key="3">
    <source>
        <dbReference type="Proteomes" id="UP001152049"/>
    </source>
</evidence>
<organism evidence="2 3">
    <name type="scientific">Fusarium torreyae</name>
    <dbReference type="NCBI Taxonomy" id="1237075"/>
    <lineage>
        <taxon>Eukaryota</taxon>
        <taxon>Fungi</taxon>
        <taxon>Dikarya</taxon>
        <taxon>Ascomycota</taxon>
        <taxon>Pezizomycotina</taxon>
        <taxon>Sordariomycetes</taxon>
        <taxon>Hypocreomycetidae</taxon>
        <taxon>Hypocreales</taxon>
        <taxon>Nectriaceae</taxon>
        <taxon>Fusarium</taxon>
    </lineage>
</organism>
<feature type="compositionally biased region" description="Pro residues" evidence="1">
    <location>
        <begin position="323"/>
        <end position="346"/>
    </location>
</feature>
<feature type="compositionally biased region" description="Basic and acidic residues" evidence="1">
    <location>
        <begin position="46"/>
        <end position="70"/>
    </location>
</feature>
<feature type="region of interest" description="Disordered" evidence="1">
    <location>
        <begin position="454"/>
        <end position="517"/>
    </location>
</feature>
<comment type="caution">
    <text evidence="2">The sequence shown here is derived from an EMBL/GenBank/DDBJ whole genome shotgun (WGS) entry which is preliminary data.</text>
</comment>
<protein>
    <submittedName>
        <fullName evidence="2">Uncharacterized protein</fullName>
    </submittedName>
</protein>
<feature type="compositionally biased region" description="Basic residues" evidence="1">
    <location>
        <begin position="302"/>
        <end position="312"/>
    </location>
</feature>
<reference evidence="2" key="1">
    <citation type="submission" date="2022-09" db="EMBL/GenBank/DDBJ databases">
        <title>Fusarium specimens isolated from Avocado Roots.</title>
        <authorList>
            <person name="Stajich J."/>
            <person name="Roper C."/>
            <person name="Heimlech-Rivalta G."/>
        </authorList>
    </citation>
    <scope>NUCLEOTIDE SEQUENCE</scope>
    <source>
        <strain evidence="2">CF00136</strain>
    </source>
</reference>
<feature type="compositionally biased region" description="Basic and acidic residues" evidence="1">
    <location>
        <begin position="313"/>
        <end position="322"/>
    </location>
</feature>
<feature type="region of interest" description="Disordered" evidence="1">
    <location>
        <begin position="532"/>
        <end position="616"/>
    </location>
</feature>
<proteinExistence type="predicted"/>
<keyword evidence="3" id="KW-1185">Reference proteome</keyword>
<dbReference type="OrthoDB" id="4898142at2759"/>
<feature type="compositionally biased region" description="Basic and acidic residues" evidence="1">
    <location>
        <begin position="77"/>
        <end position="98"/>
    </location>
</feature>
<accession>A0A9W8VF42</accession>
<sequence length="616" mass="68645">MSNQNHVCYVEDAPEEDSGSSVYEGNPSTRRYAVSEAPGPASPPPSKERPNTGKSRGDNRRYSTRRHDSSPNDDLSDEGRPRREERANREYEREQREKDRRRKERKQREAAEQQQRRVRAEAKPPREREAKPVRKPRPTSLTHTKTEPVVQQYRRGRVEDPSCYGVQQPAVSGMRPRAQTRPHSYYPGQTAPPPIANAGWHQGHHAQHSQPSFPVGSFPPPPFFPGGQSPSVSGVPPSPGSGTPGFFDMTSQQASAHLRNRFERPASSIGFRQQQPSPSNIGYPQDEFDDEEPEPRPDPRPMRRPSHSKRHQRNDDDRRRMPPPDSIPRPKSAMPPPTTPFRPPPQVLTRQKTRTPSRPPPSGRSRVGFVDQQGYDDEDFGSSPGLFADSPEANFDRRTALSRTRRGSVAYEQPGVDIVPARTRRDSFYDHDLALGGGGVSLDEDKYLDAMRYQDDINGGPAMPLTAETLRRASNPRLGGGSSRSSGSHDDSEYKRSNTTGLTRSSSSDTDNVTIKVSGSAVVRVSGAEIQCGDGGEITFSSRPGGSRVGSDRASSIYQLEDVPSRVERKALPYRPRTPSRSEYRPRAPSRSDSHRGYPANHAPYDPTFAADDYIY</sequence>
<evidence type="ECO:0000313" key="2">
    <source>
        <dbReference type="EMBL" id="KAJ4263136.1"/>
    </source>
</evidence>
<feature type="compositionally biased region" description="Polar residues" evidence="1">
    <location>
        <begin position="19"/>
        <end position="29"/>
    </location>
</feature>
<feature type="compositionally biased region" description="Basic and acidic residues" evidence="1">
    <location>
        <begin position="487"/>
        <end position="496"/>
    </location>
</feature>
<dbReference type="AlphaFoldDB" id="A0A9W8VF42"/>